<dbReference type="AlphaFoldDB" id="A0A5C6M3Z5"/>
<name>A0A5C6M3Z5_9PLAN</name>
<accession>A0A5C6M3Z5</accession>
<proteinExistence type="predicted"/>
<comment type="caution">
    <text evidence="1">The sequence shown here is derived from an EMBL/GenBank/DDBJ whole genome shotgun (WGS) entry which is preliminary data.</text>
</comment>
<dbReference type="EMBL" id="SRHE01000528">
    <property type="protein sequence ID" value="TWW08732.1"/>
    <property type="molecule type" value="Genomic_DNA"/>
</dbReference>
<reference evidence="1 2" key="1">
    <citation type="submission" date="2019-08" db="EMBL/GenBank/DDBJ databases">
        <title>100 year-old enigma solved: identification of Planctomyces bekefii, the type genus and species of the phylum Planctomycetes.</title>
        <authorList>
            <person name="Svetlana D.N."/>
            <person name="Overmann J."/>
        </authorList>
    </citation>
    <scope>NUCLEOTIDE SEQUENCE [LARGE SCALE GENOMIC DNA]</scope>
    <source>
        <strain evidence="1">Phe10_nw2017</strain>
    </source>
</reference>
<keyword evidence="2" id="KW-1185">Reference proteome</keyword>
<evidence type="ECO:0000313" key="2">
    <source>
        <dbReference type="Proteomes" id="UP000321083"/>
    </source>
</evidence>
<reference evidence="1 2" key="2">
    <citation type="submission" date="2019-08" db="EMBL/GenBank/DDBJ databases">
        <authorList>
            <person name="Henke P."/>
        </authorList>
    </citation>
    <scope>NUCLEOTIDE SEQUENCE [LARGE SCALE GENOMIC DNA]</scope>
    <source>
        <strain evidence="1">Phe10_nw2017</strain>
    </source>
</reference>
<sequence length="184" mass="20750">KAAQCYLEANLHDSAGRVYVKMAQNDPRFYTEAYEAFARAGKWDAMLGAAAEALASSRIIEVAYTHDRIEFFASYLANPDIAKDTIPKLSPDQIGRLFQKIPLSPRFVTVARTWVKVQKNPLIDMEVLNYVARNKSLCELFWVGIDDMTKIRLTLTLYSIPMINPEIKAAHAPFVRSPEAKLAI</sequence>
<gene>
    <name evidence="1" type="ORF">E3A20_21400</name>
</gene>
<protein>
    <submittedName>
        <fullName evidence="1">Uncharacterized protein</fullName>
    </submittedName>
</protein>
<evidence type="ECO:0000313" key="1">
    <source>
        <dbReference type="EMBL" id="TWW08732.1"/>
    </source>
</evidence>
<dbReference type="Proteomes" id="UP000321083">
    <property type="component" value="Unassembled WGS sequence"/>
</dbReference>
<feature type="non-terminal residue" evidence="1">
    <location>
        <position position="1"/>
    </location>
</feature>
<organism evidence="1 2">
    <name type="scientific">Planctomyces bekefii</name>
    <dbReference type="NCBI Taxonomy" id="1653850"/>
    <lineage>
        <taxon>Bacteria</taxon>
        <taxon>Pseudomonadati</taxon>
        <taxon>Planctomycetota</taxon>
        <taxon>Planctomycetia</taxon>
        <taxon>Planctomycetales</taxon>
        <taxon>Planctomycetaceae</taxon>
        <taxon>Planctomyces</taxon>
    </lineage>
</organism>